<dbReference type="AlphaFoldDB" id="A0A8H3FD89"/>
<gene>
    <name evidence="1" type="ORF">IMSHALPRED_006039</name>
</gene>
<protein>
    <submittedName>
        <fullName evidence="1">Uncharacterized protein</fullName>
    </submittedName>
</protein>
<organism evidence="1 2">
    <name type="scientific">Imshaugia aleurites</name>
    <dbReference type="NCBI Taxonomy" id="172621"/>
    <lineage>
        <taxon>Eukaryota</taxon>
        <taxon>Fungi</taxon>
        <taxon>Dikarya</taxon>
        <taxon>Ascomycota</taxon>
        <taxon>Pezizomycotina</taxon>
        <taxon>Lecanoromycetes</taxon>
        <taxon>OSLEUM clade</taxon>
        <taxon>Lecanoromycetidae</taxon>
        <taxon>Lecanorales</taxon>
        <taxon>Lecanorineae</taxon>
        <taxon>Parmeliaceae</taxon>
        <taxon>Imshaugia</taxon>
    </lineage>
</organism>
<dbReference type="Pfam" id="PF14441">
    <property type="entry name" value="OTT_1508_deam"/>
    <property type="match status" value="1"/>
</dbReference>
<dbReference type="Proteomes" id="UP000664534">
    <property type="component" value="Unassembled WGS sequence"/>
</dbReference>
<keyword evidence="2" id="KW-1185">Reference proteome</keyword>
<dbReference type="OrthoDB" id="4851849at2759"/>
<evidence type="ECO:0000313" key="1">
    <source>
        <dbReference type="EMBL" id="CAF9923861.1"/>
    </source>
</evidence>
<sequence>MKEAEDNVVIWIARNQGFSDVDKLAFDKLGKVLGSLSCDSADQSEVPLWEDMVLYQQNRIEQSYIPDLRASFKAYDAVCIRNDSSTTENSSVSDAAVSVLRTLLFDRDSNGMSTLEKHTRLIIASYNLRRTRNIEEVLYGSPSATSKSKSLWWNVCALARIRVAFQNFKDIALTLPSFEQVTIILVPYPLAPANPFQRPLNLKQTFGILQLDLGPATTKAILGLSRTVAVIEREFAERQKQKLNVHAEVQMLRSLSINESSTPGLFSYLGCSKLSCFMCNCFIQSYGRFTTRGCHGRLFKPWTVPSVDRLLPGQADRTAKALIVVQKEVEKKLKASVEGHIRHERTSVMEEAVF</sequence>
<reference evidence="1" key="1">
    <citation type="submission" date="2021-03" db="EMBL/GenBank/DDBJ databases">
        <authorList>
            <person name="Tagirdzhanova G."/>
        </authorList>
    </citation>
    <scope>NUCLEOTIDE SEQUENCE</scope>
</reference>
<dbReference type="EMBL" id="CAJPDT010000034">
    <property type="protein sequence ID" value="CAF9923861.1"/>
    <property type="molecule type" value="Genomic_DNA"/>
</dbReference>
<dbReference type="InterPro" id="IPR027796">
    <property type="entry name" value="OTT_1508_deam-like"/>
</dbReference>
<evidence type="ECO:0000313" key="2">
    <source>
        <dbReference type="Proteomes" id="UP000664534"/>
    </source>
</evidence>
<name>A0A8H3FD89_9LECA</name>
<accession>A0A8H3FD89</accession>
<proteinExistence type="predicted"/>
<comment type="caution">
    <text evidence="1">The sequence shown here is derived from an EMBL/GenBank/DDBJ whole genome shotgun (WGS) entry which is preliminary data.</text>
</comment>